<dbReference type="AlphaFoldDB" id="A0AAD3TSP2"/>
<reference evidence="3" key="1">
    <citation type="journal article" date="2023" name="BMC Genomics">
        <title>Chromosome-level genome assemblies of Cutaneotrichosporon spp. (Trichosporonales, Basidiomycota) reveal imbalanced evolution between nucleotide sequences and chromosome synteny.</title>
        <authorList>
            <person name="Kobayashi Y."/>
            <person name="Kayamori A."/>
            <person name="Aoki K."/>
            <person name="Shiwa Y."/>
            <person name="Matsutani M."/>
            <person name="Fujita N."/>
            <person name="Sugita T."/>
            <person name="Iwasaki W."/>
            <person name="Tanaka N."/>
            <person name="Takashima M."/>
        </authorList>
    </citation>
    <scope>NUCLEOTIDE SEQUENCE</scope>
    <source>
        <strain evidence="3">HIS016</strain>
    </source>
</reference>
<feature type="region of interest" description="Disordered" evidence="1">
    <location>
        <begin position="1"/>
        <end position="41"/>
    </location>
</feature>
<feature type="region of interest" description="Disordered" evidence="1">
    <location>
        <begin position="330"/>
        <end position="410"/>
    </location>
</feature>
<accession>A0AAD3TSP2</accession>
<evidence type="ECO:0000256" key="2">
    <source>
        <dbReference type="SAM" id="Phobius"/>
    </source>
</evidence>
<feature type="compositionally biased region" description="Polar residues" evidence="1">
    <location>
        <begin position="277"/>
        <end position="289"/>
    </location>
</feature>
<keyword evidence="2" id="KW-0812">Transmembrane</keyword>
<keyword evidence="2" id="KW-0472">Membrane</keyword>
<comment type="caution">
    <text evidence="3">The sequence shown here is derived from an EMBL/GenBank/DDBJ whole genome shotgun (WGS) entry which is preliminary data.</text>
</comment>
<feature type="compositionally biased region" description="Pro residues" evidence="1">
    <location>
        <begin position="400"/>
        <end position="410"/>
    </location>
</feature>
<name>A0AAD3TSP2_9TREE</name>
<feature type="region of interest" description="Disordered" evidence="1">
    <location>
        <begin position="275"/>
        <end position="311"/>
    </location>
</feature>
<evidence type="ECO:0000313" key="4">
    <source>
        <dbReference type="Proteomes" id="UP001222932"/>
    </source>
</evidence>
<proteinExistence type="predicted"/>
<reference evidence="3" key="2">
    <citation type="submission" date="2023-06" db="EMBL/GenBank/DDBJ databases">
        <authorList>
            <person name="Kobayashi Y."/>
            <person name="Kayamori A."/>
            <person name="Aoki K."/>
            <person name="Shiwa Y."/>
            <person name="Fujita N."/>
            <person name="Sugita T."/>
            <person name="Iwasaki W."/>
            <person name="Tanaka N."/>
            <person name="Takashima M."/>
        </authorList>
    </citation>
    <scope>NUCLEOTIDE SEQUENCE</scope>
    <source>
        <strain evidence="3">HIS016</strain>
    </source>
</reference>
<dbReference type="EMBL" id="BTCM01000003">
    <property type="protein sequence ID" value="GMK56188.1"/>
    <property type="molecule type" value="Genomic_DNA"/>
</dbReference>
<organism evidence="3 4">
    <name type="scientific">Cutaneotrichosporon spelunceum</name>
    <dbReference type="NCBI Taxonomy" id="1672016"/>
    <lineage>
        <taxon>Eukaryota</taxon>
        <taxon>Fungi</taxon>
        <taxon>Dikarya</taxon>
        <taxon>Basidiomycota</taxon>
        <taxon>Agaricomycotina</taxon>
        <taxon>Tremellomycetes</taxon>
        <taxon>Trichosporonales</taxon>
        <taxon>Trichosporonaceae</taxon>
        <taxon>Cutaneotrichosporon</taxon>
    </lineage>
</organism>
<keyword evidence="4" id="KW-1185">Reference proteome</keyword>
<feature type="compositionally biased region" description="Polar residues" evidence="1">
    <location>
        <begin position="383"/>
        <end position="399"/>
    </location>
</feature>
<gene>
    <name evidence="3" type="ORF">CspeluHIS016_0300280</name>
</gene>
<keyword evidence="2" id="KW-1133">Transmembrane helix</keyword>
<sequence length="410" mass="44636">MSAVNIFPTPTTGRSQFPPDVLSETHSHSHSLSPTSPSQDHVSGATTNSVYYLAFLAVLLALIILAGALMLRSYHVRTRYRTQTQLAIGRGEAPTGWWADDVWGVPWVGWAPARPRRRRQWMPIPVLFDVVPEAEKGDLVNKDVEEGVETDDWHEIQPLSVQSLLPPDPEPEPDIPTTPFPFPEPTGGRLRTAGTGLRRRMGLDVLPLQSDPPQPTASSPEMERSLADGEPLRVAVMVLMPTESDAVSVLIDADEIAWRPGMEVGVWEGIVAGGKRSMSSDYTPSSTYAEYTPSVGPPPSHLAPSNPYSPTTALQTLTTSNAYERSRALSLDTGDIGSGSTLWTPAKAAPSPSTMNPRPRQVELTHEVLQPQPNEEHLLSRGASLQQPPDTPSQQLPYTSQPPPKTVPRS</sequence>
<evidence type="ECO:0000256" key="1">
    <source>
        <dbReference type="SAM" id="MobiDB-lite"/>
    </source>
</evidence>
<feature type="region of interest" description="Disordered" evidence="1">
    <location>
        <begin position="204"/>
        <end position="226"/>
    </location>
</feature>
<feature type="region of interest" description="Disordered" evidence="1">
    <location>
        <begin position="165"/>
        <end position="189"/>
    </location>
</feature>
<feature type="compositionally biased region" description="Pro residues" evidence="1">
    <location>
        <begin position="174"/>
        <end position="184"/>
    </location>
</feature>
<evidence type="ECO:0000313" key="3">
    <source>
        <dbReference type="EMBL" id="GMK56188.1"/>
    </source>
</evidence>
<protein>
    <submittedName>
        <fullName evidence="3">Uncharacterized protein</fullName>
    </submittedName>
</protein>
<dbReference type="Proteomes" id="UP001222932">
    <property type="component" value="Unassembled WGS sequence"/>
</dbReference>
<feature type="transmembrane region" description="Helical" evidence="2">
    <location>
        <begin position="50"/>
        <end position="71"/>
    </location>
</feature>